<dbReference type="PANTHER" id="PTHR42813">
    <property type="entry name" value="ZINC-TYPE ALCOHOL DEHYDROGENASE-LIKE"/>
    <property type="match status" value="1"/>
</dbReference>
<comment type="similarity">
    <text evidence="5">Belongs to the zinc-containing alcohol dehydrogenase family.</text>
</comment>
<comment type="caution">
    <text evidence="8">The sequence shown here is derived from an EMBL/GenBank/DDBJ whole genome shotgun (WGS) entry which is preliminary data.</text>
</comment>
<dbReference type="Gene3D" id="3.90.180.10">
    <property type="entry name" value="Medium-chain alcohol dehydrogenases, catalytic domain"/>
    <property type="match status" value="1"/>
</dbReference>
<evidence type="ECO:0000256" key="3">
    <source>
        <dbReference type="ARBA" id="ARBA00022833"/>
    </source>
</evidence>
<evidence type="ECO:0000313" key="8">
    <source>
        <dbReference type="EMBL" id="KAF5572233.1"/>
    </source>
</evidence>
<dbReference type="SUPFAM" id="SSF51735">
    <property type="entry name" value="NAD(P)-binding Rossmann-fold domains"/>
    <property type="match status" value="1"/>
</dbReference>
<name>A0A8H5KF83_9HYPO</name>
<accession>A0A8H5KF83</accession>
<dbReference type="PROSITE" id="PS00059">
    <property type="entry name" value="ADH_ZINC"/>
    <property type="match status" value="1"/>
</dbReference>
<evidence type="ECO:0000259" key="7">
    <source>
        <dbReference type="Pfam" id="PF08240"/>
    </source>
</evidence>
<dbReference type="Pfam" id="PF08240">
    <property type="entry name" value="ADH_N"/>
    <property type="match status" value="1"/>
</dbReference>
<dbReference type="EMBL" id="JAAOAS010000825">
    <property type="protein sequence ID" value="KAF5572233.1"/>
    <property type="molecule type" value="Genomic_DNA"/>
</dbReference>
<dbReference type="PANTHER" id="PTHR42813:SF2">
    <property type="entry name" value="DEHYDROGENASE, ZINC-CONTAINING, PUTATIVE (AFU_ORTHOLOGUE AFUA_2G02810)-RELATED"/>
    <property type="match status" value="1"/>
</dbReference>
<evidence type="ECO:0000256" key="1">
    <source>
        <dbReference type="ARBA" id="ARBA00001947"/>
    </source>
</evidence>
<dbReference type="Gene3D" id="3.40.50.720">
    <property type="entry name" value="NAD(P)-binding Rossmann-like Domain"/>
    <property type="match status" value="1"/>
</dbReference>
<keyword evidence="2 5" id="KW-0479">Metal-binding</keyword>
<reference evidence="8 9" key="1">
    <citation type="submission" date="2020-05" db="EMBL/GenBank/DDBJ databases">
        <title>Identification and distribution of gene clusters putatively required for synthesis of sphingolipid metabolism inhibitors in phylogenetically diverse species of the filamentous fungus Fusarium.</title>
        <authorList>
            <person name="Kim H.-S."/>
            <person name="Busman M."/>
            <person name="Brown D.W."/>
            <person name="Divon H."/>
            <person name="Uhlig S."/>
            <person name="Proctor R.H."/>
        </authorList>
    </citation>
    <scope>NUCLEOTIDE SEQUENCE [LARGE SCALE GENOMIC DNA]</scope>
    <source>
        <strain evidence="8 9">NRRL 36939</strain>
    </source>
</reference>
<dbReference type="AlphaFoldDB" id="A0A8H5KF83"/>
<evidence type="ECO:0000256" key="4">
    <source>
        <dbReference type="ARBA" id="ARBA00023002"/>
    </source>
</evidence>
<protein>
    <submittedName>
        <fullName evidence="8">S-(Hydroxymethyl)glutathione dehydrogenase</fullName>
    </submittedName>
</protein>
<feature type="domain" description="Alcohol dehydrogenase-like C-terminal" evidence="6">
    <location>
        <begin position="185"/>
        <end position="296"/>
    </location>
</feature>
<dbReference type="SUPFAM" id="SSF50129">
    <property type="entry name" value="GroES-like"/>
    <property type="match status" value="1"/>
</dbReference>
<dbReference type="GO" id="GO:0008270">
    <property type="term" value="F:zinc ion binding"/>
    <property type="evidence" value="ECO:0007669"/>
    <property type="project" value="InterPro"/>
</dbReference>
<sequence>MRAVVFKGPWKIVVEDRPVPKIEKPTDVILKVSKTALCGSDLHYYRGHGVPRRLDFICGHEIVGYISELGADVKNFMVGDHVVLPFHTACAECYYCKRGESSRCSKCEQFGDGVEGCIDGGQSEYIRVPQAATTLVHAPQAVPEEVLVLMADIFPTGYLAASRFLKDLPEQLLEDMTVAVIGCGPVGICALTCAMYLTGGRGKFFAIDSVSKRLKEAERIGATPLALSDDPVRTIQAATDGRGADVVLEIVGHSDALQLALDIIRPWGKVSSVGVHGSQLSISGPQLHAKNATLAFGCCPVRSLFEDALAVLAATQDKVKFLCGSVMPLESAPEAFALFEQRKVHKVIFAP</sequence>
<proteinExistence type="inferred from homology"/>
<gene>
    <name evidence="8" type="ORF">FPCIR_14333</name>
</gene>
<keyword evidence="4" id="KW-0560">Oxidoreductase</keyword>
<dbReference type="InterPro" id="IPR013149">
    <property type="entry name" value="ADH-like_C"/>
</dbReference>
<dbReference type="OrthoDB" id="442947at2759"/>
<dbReference type="InterPro" id="IPR011032">
    <property type="entry name" value="GroES-like_sf"/>
</dbReference>
<dbReference type="GO" id="GO:0016491">
    <property type="term" value="F:oxidoreductase activity"/>
    <property type="evidence" value="ECO:0007669"/>
    <property type="project" value="UniProtKB-KW"/>
</dbReference>
<evidence type="ECO:0000256" key="2">
    <source>
        <dbReference type="ARBA" id="ARBA00022723"/>
    </source>
</evidence>
<dbReference type="InterPro" id="IPR002328">
    <property type="entry name" value="ADH_Zn_CS"/>
</dbReference>
<evidence type="ECO:0000313" key="9">
    <source>
        <dbReference type="Proteomes" id="UP000546213"/>
    </source>
</evidence>
<evidence type="ECO:0000256" key="5">
    <source>
        <dbReference type="RuleBase" id="RU361277"/>
    </source>
</evidence>
<dbReference type="Pfam" id="PF00107">
    <property type="entry name" value="ADH_zinc_N"/>
    <property type="match status" value="1"/>
</dbReference>
<dbReference type="InterPro" id="IPR036291">
    <property type="entry name" value="NAD(P)-bd_dom_sf"/>
</dbReference>
<organism evidence="8 9">
    <name type="scientific">Fusarium pseudocircinatum</name>
    <dbReference type="NCBI Taxonomy" id="56676"/>
    <lineage>
        <taxon>Eukaryota</taxon>
        <taxon>Fungi</taxon>
        <taxon>Dikarya</taxon>
        <taxon>Ascomycota</taxon>
        <taxon>Pezizomycotina</taxon>
        <taxon>Sordariomycetes</taxon>
        <taxon>Hypocreomycetidae</taxon>
        <taxon>Hypocreales</taxon>
        <taxon>Nectriaceae</taxon>
        <taxon>Fusarium</taxon>
        <taxon>Fusarium fujikuroi species complex</taxon>
    </lineage>
</organism>
<comment type="cofactor">
    <cofactor evidence="1 5">
        <name>Zn(2+)</name>
        <dbReference type="ChEBI" id="CHEBI:29105"/>
    </cofactor>
</comment>
<keyword evidence="3 5" id="KW-0862">Zinc</keyword>
<evidence type="ECO:0000259" key="6">
    <source>
        <dbReference type="Pfam" id="PF00107"/>
    </source>
</evidence>
<dbReference type="Proteomes" id="UP000546213">
    <property type="component" value="Unassembled WGS sequence"/>
</dbReference>
<dbReference type="CDD" id="cd08284">
    <property type="entry name" value="FDH_like_2"/>
    <property type="match status" value="1"/>
</dbReference>
<dbReference type="InterPro" id="IPR013154">
    <property type="entry name" value="ADH-like_N"/>
</dbReference>
<keyword evidence="9" id="KW-1185">Reference proteome</keyword>
<feature type="domain" description="Alcohol dehydrogenase-like N-terminal" evidence="7">
    <location>
        <begin position="24"/>
        <end position="133"/>
    </location>
</feature>